<evidence type="ECO:0000313" key="3">
    <source>
        <dbReference type="Proteomes" id="UP000015103"/>
    </source>
</evidence>
<organism evidence="2 3">
    <name type="scientific">Rhodnius prolixus</name>
    <name type="common">Triatomid bug</name>
    <dbReference type="NCBI Taxonomy" id="13249"/>
    <lineage>
        <taxon>Eukaryota</taxon>
        <taxon>Metazoa</taxon>
        <taxon>Ecdysozoa</taxon>
        <taxon>Arthropoda</taxon>
        <taxon>Hexapoda</taxon>
        <taxon>Insecta</taxon>
        <taxon>Pterygota</taxon>
        <taxon>Neoptera</taxon>
        <taxon>Paraneoptera</taxon>
        <taxon>Hemiptera</taxon>
        <taxon>Heteroptera</taxon>
        <taxon>Panheteroptera</taxon>
        <taxon>Cimicomorpha</taxon>
        <taxon>Reduviidae</taxon>
        <taxon>Triatominae</taxon>
        <taxon>Rhodnius</taxon>
    </lineage>
</organism>
<evidence type="ECO:0000313" key="2">
    <source>
        <dbReference type="EnsemblMetazoa" id="RPRC009255-PA"/>
    </source>
</evidence>
<sequence length="100" mass="11143">MSTDHHLDHRAKCLFSVMSVRAILENSENTLATIESEMVEGKDIETLYDAIKGVQSDLNTALTKLIGATAQELEENDTDEEEDEANGDDNERCKKKIKTS</sequence>
<dbReference type="EnsemblMetazoa" id="RPRC009255-RA">
    <property type="protein sequence ID" value="RPRC009255-PA"/>
    <property type="gene ID" value="RPRC009255"/>
</dbReference>
<accession>T1HYY5</accession>
<dbReference type="InParanoid" id="T1HYY5"/>
<proteinExistence type="predicted"/>
<name>T1HYY5_RHOPR</name>
<reference evidence="2" key="1">
    <citation type="submission" date="2015-05" db="UniProtKB">
        <authorList>
            <consortium name="EnsemblMetazoa"/>
        </authorList>
    </citation>
    <scope>IDENTIFICATION</scope>
</reference>
<keyword evidence="3" id="KW-1185">Reference proteome</keyword>
<evidence type="ECO:0000256" key="1">
    <source>
        <dbReference type="SAM" id="MobiDB-lite"/>
    </source>
</evidence>
<dbReference type="AlphaFoldDB" id="T1HYY5"/>
<feature type="compositionally biased region" description="Acidic residues" evidence="1">
    <location>
        <begin position="72"/>
        <end position="88"/>
    </location>
</feature>
<dbReference type="EMBL" id="ACPB03021331">
    <property type="status" value="NOT_ANNOTATED_CDS"/>
    <property type="molecule type" value="Genomic_DNA"/>
</dbReference>
<dbReference type="Proteomes" id="UP000015103">
    <property type="component" value="Unassembled WGS sequence"/>
</dbReference>
<dbReference type="HOGENOM" id="CLU_2309434_0_0_1"/>
<feature type="region of interest" description="Disordered" evidence="1">
    <location>
        <begin position="72"/>
        <end position="100"/>
    </location>
</feature>
<protein>
    <submittedName>
        <fullName evidence="2">Uncharacterized protein</fullName>
    </submittedName>
</protein>
<dbReference type="VEuPathDB" id="VectorBase:RPRC009255"/>